<gene>
    <name evidence="1" type="ORF">AUP44_19655</name>
</gene>
<evidence type="ECO:0008006" key="3">
    <source>
        <dbReference type="Google" id="ProtNLM"/>
    </source>
</evidence>
<dbReference type="GeneID" id="97244227"/>
<dbReference type="InterPro" id="IPR029063">
    <property type="entry name" value="SAM-dependent_MTases_sf"/>
</dbReference>
<accession>A0A162LY56</accession>
<evidence type="ECO:0000313" key="1">
    <source>
        <dbReference type="EMBL" id="KYO57544.1"/>
    </source>
</evidence>
<evidence type="ECO:0000313" key="2">
    <source>
        <dbReference type="Proteomes" id="UP000075787"/>
    </source>
</evidence>
<sequence>MGFDPNWLALRAGFDTAARATALEARLAHHVAGRHDVRVVDLGAGTGAGLVHLAPRLGAHLRQSWCLVERDPVLIAAGRARLAVQPEAADVAVDWLEADLATADLAPVLEGADLVHFTALIDLAGRAWLEDLAGALARAGAPVLGALTWDGRMVWDPAAATDADAVAGFARHQRRDKGLGGPALGPDAAPYFAEALRRHGFEVTLARSDWVIGPDHPAMHQAMVDGVAGALVDLVDGGEAPAGLVADFRAGRAAAGPGRLVVGHLDLLGIPPSPA</sequence>
<dbReference type="SUPFAM" id="SSF53335">
    <property type="entry name" value="S-adenosyl-L-methionine-dependent methyltransferases"/>
    <property type="match status" value="1"/>
</dbReference>
<dbReference type="EMBL" id="LPZR01000015">
    <property type="protein sequence ID" value="KYO57544.1"/>
    <property type="molecule type" value="Genomic_DNA"/>
</dbReference>
<dbReference type="AlphaFoldDB" id="A0A162LY56"/>
<reference evidence="1 2" key="1">
    <citation type="submission" date="2015-12" db="EMBL/GenBank/DDBJ databases">
        <title>Genome sequence of Tistrella mobilis MCCC 1A02139.</title>
        <authorList>
            <person name="Lu L."/>
            <person name="Lai Q."/>
            <person name="Shao Z."/>
            <person name="Qian P."/>
        </authorList>
    </citation>
    <scope>NUCLEOTIDE SEQUENCE [LARGE SCALE GENOMIC DNA]</scope>
    <source>
        <strain evidence="1 2">MCCC 1A02139</strain>
    </source>
</reference>
<proteinExistence type="predicted"/>
<dbReference type="Gene3D" id="3.40.50.150">
    <property type="entry name" value="Vaccinia Virus protein VP39"/>
    <property type="match status" value="1"/>
</dbReference>
<dbReference type="Proteomes" id="UP000075787">
    <property type="component" value="Unassembled WGS sequence"/>
</dbReference>
<dbReference type="OrthoDB" id="7273451at2"/>
<name>A0A162LY56_9PROT</name>
<protein>
    <recommendedName>
        <fullName evidence="3">Methyltransferase domain-containing protein</fullName>
    </recommendedName>
</protein>
<dbReference type="RefSeq" id="WP_062761433.1">
    <property type="nucleotide sequence ID" value="NZ_CP121045.1"/>
</dbReference>
<organism evidence="1 2">
    <name type="scientific">Tistrella mobilis</name>
    <dbReference type="NCBI Taxonomy" id="171437"/>
    <lineage>
        <taxon>Bacteria</taxon>
        <taxon>Pseudomonadati</taxon>
        <taxon>Pseudomonadota</taxon>
        <taxon>Alphaproteobacteria</taxon>
        <taxon>Geminicoccales</taxon>
        <taxon>Geminicoccaceae</taxon>
        <taxon>Tistrella</taxon>
    </lineage>
</organism>
<comment type="caution">
    <text evidence="1">The sequence shown here is derived from an EMBL/GenBank/DDBJ whole genome shotgun (WGS) entry which is preliminary data.</text>
</comment>